<dbReference type="InterPro" id="IPR050281">
    <property type="entry name" value="Flavin_monoamine_oxidase"/>
</dbReference>
<reference evidence="2 3" key="1">
    <citation type="submission" date="2017-07" db="EMBL/GenBank/DDBJ databases">
        <title>Amycolatopsis alba DSM 44262 Genome sequencing and assembly.</title>
        <authorList>
            <person name="Kaur N."/>
            <person name="Mayilraj S."/>
        </authorList>
    </citation>
    <scope>NUCLEOTIDE SEQUENCE [LARGE SCALE GENOMIC DNA]</scope>
    <source>
        <strain evidence="2 3">DSM 44262</strain>
    </source>
</reference>
<dbReference type="SUPFAM" id="SSF51905">
    <property type="entry name" value="FAD/NAD(P)-binding domain"/>
    <property type="match status" value="1"/>
</dbReference>
<dbReference type="Gene3D" id="3.90.660.10">
    <property type="match status" value="1"/>
</dbReference>
<dbReference type="InterPro" id="IPR036188">
    <property type="entry name" value="FAD/NAD-bd_sf"/>
</dbReference>
<dbReference type="PANTHER" id="PTHR10742:SF342">
    <property type="entry name" value="AMINE OXIDASE"/>
    <property type="match status" value="1"/>
</dbReference>
<dbReference type="AlphaFoldDB" id="A0A229S7I9"/>
<dbReference type="EMBL" id="NMQU01000012">
    <property type="protein sequence ID" value="OXM54554.1"/>
    <property type="molecule type" value="Genomic_DNA"/>
</dbReference>
<keyword evidence="3" id="KW-1185">Reference proteome</keyword>
<dbReference type="Pfam" id="PF01593">
    <property type="entry name" value="Amino_oxidase"/>
    <property type="match status" value="1"/>
</dbReference>
<dbReference type="PANTHER" id="PTHR10742">
    <property type="entry name" value="FLAVIN MONOAMINE OXIDASE"/>
    <property type="match status" value="1"/>
</dbReference>
<sequence>MSDSAWRPGLSRRNFLSAVGVAGGMGTLFATMGALGLAPAAQAIPPYRSPRRSDFTLSGRGAAKVVILGGGTAGLASAYELGKAGYDCTVLEARDLVGGRNFTARGGTVQTDVRGDRQTASFSDGVYMNTGPGRIPQWMVTLDYCRELDVPIEVFTNTNANAFLYNEAAGMREPVRYRTAKADVYGYVSELLAKATDRHALDKELTKTDKERLLAFLQDWGEIGAKKADWRYTGTPRRGYSVDPGAGEQAGTPLGPVPSLARTFADGVGQYFSFEFDYDQAMLMFQPVGGMDRIPMALAREIGENRIRLRSVVTRITDGPAGVAVTYLDANGAQRQVTADFCIATLPPHILARIPHNLGADVQNALRAWPVETAAKIGLEYRSRWWETDYRIYGGITETDLDIGPIWYPSQGFHGERGLLLNYLSDDSARKYGDLAHGKRVRRAVAQGVKVHGESHRAELTNSFSVAWHHIPHIEGAWAIPPTGTPAYRLLGKPAGRLYFAGDWLSHMSGWQAGAFESARLVVGKLHERVLSR</sequence>
<dbReference type="Gene3D" id="3.50.50.60">
    <property type="entry name" value="FAD/NAD(P)-binding domain"/>
    <property type="match status" value="1"/>
</dbReference>
<dbReference type="GO" id="GO:0009063">
    <property type="term" value="P:amino acid catabolic process"/>
    <property type="evidence" value="ECO:0007669"/>
    <property type="project" value="TreeGrafter"/>
</dbReference>
<dbReference type="InterPro" id="IPR002937">
    <property type="entry name" value="Amino_oxidase"/>
</dbReference>
<dbReference type="SUPFAM" id="SSF54373">
    <property type="entry name" value="FAD-linked reductases, C-terminal domain"/>
    <property type="match status" value="1"/>
</dbReference>
<protein>
    <submittedName>
        <fullName evidence="2">Amino acid oxidase</fullName>
    </submittedName>
</protein>
<comment type="caution">
    <text evidence="2">The sequence shown here is derived from an EMBL/GenBank/DDBJ whole genome shotgun (WGS) entry which is preliminary data.</text>
</comment>
<gene>
    <name evidence="2" type="ORF">CFP75_03250</name>
</gene>
<accession>A0A229S7I9</accession>
<dbReference type="Gene3D" id="1.20.1440.240">
    <property type="match status" value="1"/>
</dbReference>
<name>A0A229S7I9_AMYAL</name>
<dbReference type="PROSITE" id="PS51318">
    <property type="entry name" value="TAT"/>
    <property type="match status" value="1"/>
</dbReference>
<dbReference type="OrthoDB" id="337830at2"/>
<organism evidence="2 3">
    <name type="scientific">Amycolatopsis alba DSM 44262</name>
    <dbReference type="NCBI Taxonomy" id="1125972"/>
    <lineage>
        <taxon>Bacteria</taxon>
        <taxon>Bacillati</taxon>
        <taxon>Actinomycetota</taxon>
        <taxon>Actinomycetes</taxon>
        <taxon>Pseudonocardiales</taxon>
        <taxon>Pseudonocardiaceae</taxon>
        <taxon>Amycolatopsis</taxon>
    </lineage>
</organism>
<evidence type="ECO:0000313" key="3">
    <source>
        <dbReference type="Proteomes" id="UP000215563"/>
    </source>
</evidence>
<dbReference type="InterPro" id="IPR006311">
    <property type="entry name" value="TAT_signal"/>
</dbReference>
<evidence type="ECO:0000259" key="1">
    <source>
        <dbReference type="Pfam" id="PF01593"/>
    </source>
</evidence>
<dbReference type="Proteomes" id="UP000215563">
    <property type="component" value="Unassembled WGS sequence"/>
</dbReference>
<feature type="domain" description="Amine oxidase" evidence="1">
    <location>
        <begin position="73"/>
        <end position="523"/>
    </location>
</feature>
<proteinExistence type="predicted"/>
<evidence type="ECO:0000313" key="2">
    <source>
        <dbReference type="EMBL" id="OXM54554.1"/>
    </source>
</evidence>
<dbReference type="GO" id="GO:0001716">
    <property type="term" value="F:L-amino-acid oxidase activity"/>
    <property type="evidence" value="ECO:0007669"/>
    <property type="project" value="TreeGrafter"/>
</dbReference>